<dbReference type="AlphaFoldDB" id="A0A5J5F6A9"/>
<name>A0A5J5F6A9_9PEZI</name>
<sequence length="176" mass="19630">MDSPLDLPLVPRLTISELCKVSIEGGSPQDLVDFVRNKGCAQCVQQPTVFVEIVGTHEAVTHSHSTESMEPQMVYVVVQNLWVMVPHTVQPRPDLVVPASLSVSQVKAMIEQEFWETLGLEEEEDRAGVLVRHDMVSAAPEGCWDEIADQDLTAVRTMRMAVRSFLTNHQRRPATV</sequence>
<dbReference type="EMBL" id="VXIS01000027">
    <property type="protein sequence ID" value="KAA8912171.1"/>
    <property type="molecule type" value="Genomic_DNA"/>
</dbReference>
<dbReference type="InParanoid" id="A0A5J5F6A9"/>
<evidence type="ECO:0000313" key="2">
    <source>
        <dbReference type="Proteomes" id="UP000326924"/>
    </source>
</evidence>
<dbReference type="Proteomes" id="UP000326924">
    <property type="component" value="Unassembled WGS sequence"/>
</dbReference>
<organism evidence="1 2">
    <name type="scientific">Sphaerosporella brunnea</name>
    <dbReference type="NCBI Taxonomy" id="1250544"/>
    <lineage>
        <taxon>Eukaryota</taxon>
        <taxon>Fungi</taxon>
        <taxon>Dikarya</taxon>
        <taxon>Ascomycota</taxon>
        <taxon>Pezizomycotina</taxon>
        <taxon>Pezizomycetes</taxon>
        <taxon>Pezizales</taxon>
        <taxon>Pyronemataceae</taxon>
        <taxon>Sphaerosporella</taxon>
    </lineage>
</organism>
<gene>
    <name evidence="1" type="ORF">FN846DRAFT_903796</name>
</gene>
<keyword evidence="2" id="KW-1185">Reference proteome</keyword>
<comment type="caution">
    <text evidence="1">The sequence shown here is derived from an EMBL/GenBank/DDBJ whole genome shotgun (WGS) entry which is preliminary data.</text>
</comment>
<accession>A0A5J5F6A9</accession>
<proteinExistence type="predicted"/>
<protein>
    <submittedName>
        <fullName evidence="1">Uncharacterized protein</fullName>
    </submittedName>
</protein>
<reference evidence="1 2" key="1">
    <citation type="submission" date="2019-09" db="EMBL/GenBank/DDBJ databases">
        <title>Draft genome of the ectomycorrhizal ascomycete Sphaerosporella brunnea.</title>
        <authorList>
            <consortium name="DOE Joint Genome Institute"/>
            <person name="Benucci G.M."/>
            <person name="Marozzi G."/>
            <person name="Antonielli L."/>
            <person name="Sanchez S."/>
            <person name="Marco P."/>
            <person name="Wang X."/>
            <person name="Falini L.B."/>
            <person name="Barry K."/>
            <person name="Haridas S."/>
            <person name="Lipzen A."/>
            <person name="Labutti K."/>
            <person name="Grigoriev I.V."/>
            <person name="Murat C."/>
            <person name="Martin F."/>
            <person name="Albertini E."/>
            <person name="Donnini D."/>
            <person name="Bonito G."/>
        </authorList>
    </citation>
    <scope>NUCLEOTIDE SEQUENCE [LARGE SCALE GENOMIC DNA]</scope>
    <source>
        <strain evidence="1 2">Sb_GMNB300</strain>
    </source>
</reference>
<evidence type="ECO:0000313" key="1">
    <source>
        <dbReference type="EMBL" id="KAA8912171.1"/>
    </source>
</evidence>